<dbReference type="InterPro" id="IPR024733">
    <property type="entry name" value="NAGLU_tim-barrel"/>
</dbReference>
<evidence type="ECO:0000256" key="1">
    <source>
        <dbReference type="ARBA" id="ARBA00022801"/>
    </source>
</evidence>
<dbReference type="Proteomes" id="UP001320876">
    <property type="component" value="Unassembled WGS sequence"/>
</dbReference>
<evidence type="ECO:0000256" key="2">
    <source>
        <dbReference type="SAM" id="SignalP"/>
    </source>
</evidence>
<evidence type="ECO:0000313" key="5">
    <source>
        <dbReference type="Proteomes" id="UP001320876"/>
    </source>
</evidence>
<keyword evidence="5" id="KW-1185">Reference proteome</keyword>
<dbReference type="Pfam" id="PF12971">
    <property type="entry name" value="NAGLU_N"/>
    <property type="match status" value="1"/>
</dbReference>
<feature type="chain" id="PRO_5046311128" evidence="2">
    <location>
        <begin position="21"/>
        <end position="1414"/>
    </location>
</feature>
<accession>A0ABT3GF77</accession>
<protein>
    <submittedName>
        <fullName evidence="4">Alpha-N-acetylglucosaminidase C-terminal domain-containing protein</fullName>
    </submittedName>
</protein>
<dbReference type="PROSITE" id="PS50835">
    <property type="entry name" value="IG_LIKE"/>
    <property type="match status" value="1"/>
</dbReference>
<dbReference type="Gene3D" id="3.30.379.10">
    <property type="entry name" value="Chitobiase/beta-hexosaminidase domain 2-like"/>
    <property type="match status" value="1"/>
</dbReference>
<dbReference type="Gene3D" id="1.20.120.670">
    <property type="entry name" value="N-acetyl-b-d-glucoasminidase"/>
    <property type="match status" value="1"/>
</dbReference>
<name>A0ABT3GF77_9BACT</name>
<keyword evidence="2" id="KW-0732">Signal</keyword>
<dbReference type="InterPro" id="IPR013783">
    <property type="entry name" value="Ig-like_fold"/>
</dbReference>
<dbReference type="Pfam" id="PF05089">
    <property type="entry name" value="NAGLU"/>
    <property type="match status" value="1"/>
</dbReference>
<dbReference type="InterPro" id="IPR029018">
    <property type="entry name" value="Hex-like_dom2"/>
</dbReference>
<dbReference type="Pfam" id="PF13927">
    <property type="entry name" value="Ig_3"/>
    <property type="match status" value="1"/>
</dbReference>
<dbReference type="InterPro" id="IPR036179">
    <property type="entry name" value="Ig-like_dom_sf"/>
</dbReference>
<feature type="domain" description="Ig-like" evidence="3">
    <location>
        <begin position="265"/>
        <end position="345"/>
    </location>
</feature>
<dbReference type="InterPro" id="IPR007781">
    <property type="entry name" value="NAGLU"/>
</dbReference>
<proteinExistence type="predicted"/>
<dbReference type="PANTHER" id="PTHR12872:SF1">
    <property type="entry name" value="ALPHA-N-ACETYLGLUCOSAMINIDASE"/>
    <property type="match status" value="1"/>
</dbReference>
<dbReference type="PANTHER" id="PTHR12872">
    <property type="entry name" value="ALPHA-N-ACETYLGLUCOSAMINIDASE"/>
    <property type="match status" value="1"/>
</dbReference>
<feature type="signal peptide" evidence="2">
    <location>
        <begin position="1"/>
        <end position="20"/>
    </location>
</feature>
<dbReference type="InterPro" id="IPR007110">
    <property type="entry name" value="Ig-like_dom"/>
</dbReference>
<dbReference type="InterPro" id="IPR003599">
    <property type="entry name" value="Ig_sub"/>
</dbReference>
<dbReference type="InterPro" id="IPR024240">
    <property type="entry name" value="NAGLU_N"/>
</dbReference>
<evidence type="ECO:0000259" key="3">
    <source>
        <dbReference type="PROSITE" id="PS50835"/>
    </source>
</evidence>
<sequence length="1414" mass="151148">MIRLLHPLIPLLMLPALVQAVPIASDDFDYPAGGAAPMDGGSGWGEPWKASNGTTEAALNLAAGSLDPLGQGGSGNSVATNGNAYFRALSASAATAIAAESAGNGEVWISFTAQQGTAASGFGSINLWNAGSTNFTDANANYSLMLGRNQYDQNDWSWTDVTTVGAGSLGNVPVTTAVRYVMRLDYQATQTAATMYVFTNSSQVGADIASSTPATSVPGNIANGSGNRPVFDRIRLSGNNGMIYDSLRIGTTFGDVMPVAVPVAPTIASHPAAATASEFGSHTFSVQASGSPTLTYQWKKGTQVLEGQTSATLTLSNLSSTDAGSYSVTVSNGQGSVPSNGAALTVDAYPRDLTAASGLLSRLLPGQAGRFIIEFVAPANGMDVFEIEGRGEKIVLRGNTSVSVASALNRYLMDFCHCHVSRNGDQLALPAPLPLVPEKLRVISPHRVRFFYNPCTFGYTSAWWNWSKWEREIDMLALQGVNVAQVTPGIEEVFRRTLCDHFGYTDAEVRGWLCHPSHLPWMLLSNMHSFAGPVSDGLITGRVTLGRQICDRMRALGMAPMVQGFYGMVPQDFKTRFPAADVRGQGGWAGGFQRPNMLNPTDPIFDTFTTHYAQALTEVYGPVKFVAADPFHEGGDTSGIDLAAASQAVLAGISKVNPQATWVLEAWGGNPIQAMLDAVDKQRLLVLDLNCTTSEGWRSRNAFNQTPWVWCAIMNFGGNTGMDAALSKLASMPAAALADPARGPMAGIGMVPEGSHTIPAAYDLLFTHSWRATAPDLTNWSRDYALRRYGVRHAALDAAWDLRRKTTDNPGAGEQEPHNSIVCARPGLSTSLRARTWASTNIPYHAPQLATAWGKMLEAAPQAGASDAYRFDLADTARQVLCDLATRHQRMLAKAKADNNAAAVHIHGDRILEIIADLDTLCATRPDWLLGTWLSDARSWGGTAAEKDLCERNARLLLTTWGNSVSDLNDYANREWAGLLSGFYRPRWQQFLTALYASVDQGTAFNEGTVRSQIGAWELAWSNGHEAYPTTTTGDTIEVAAALWAKYGAEAEGSFDLSSNTVSGTWSPAVCSASPAKWTRPAAEINQPGIWCVTFQYTSGSQALQIHEVALHDGATLIERDIHPGWTGWEAYDNRYYFRVASMPADLSLAIIANGAGGTNSNGTITVSRCEMSDIGTTWTPADCATTRRVWRIDAGTLVNGNGLHQLALTRSGGGSAITIDRAWTEQNGTILAEVVADETLDAANSTASWTLDVAGLVAGQPVHLFIATGSATSAGSSGTLTLSSPASSAADPMSWQRWASELDLDPEQPDLDSDGDGVADLIEFLQDSDPAKPDATRPLALEAGQLSLQLASDRTGADVRIESSTDLDDWAEDESLVFLGESEEAGEMLTRIYQVPGPAVLSRYFRLRATRLP</sequence>
<reference evidence="4 5" key="1">
    <citation type="submission" date="2022-10" db="EMBL/GenBank/DDBJ databases">
        <title>Luteolibacter arcticus strain CCTCC AB 2014275, whole genome shotgun sequencing project.</title>
        <authorList>
            <person name="Zhao G."/>
            <person name="Shen L."/>
        </authorList>
    </citation>
    <scope>NUCLEOTIDE SEQUENCE [LARGE SCALE GENOMIC DNA]</scope>
    <source>
        <strain evidence="4 5">CCTCC AB 2014275</strain>
    </source>
</reference>
<dbReference type="InterPro" id="IPR024732">
    <property type="entry name" value="NAGLU_C"/>
</dbReference>
<dbReference type="SUPFAM" id="SSF48726">
    <property type="entry name" value="Immunoglobulin"/>
    <property type="match status" value="1"/>
</dbReference>
<dbReference type="EMBL" id="JAPDDT010000002">
    <property type="protein sequence ID" value="MCW1922268.1"/>
    <property type="molecule type" value="Genomic_DNA"/>
</dbReference>
<dbReference type="SMART" id="SM00409">
    <property type="entry name" value="IG"/>
    <property type="match status" value="1"/>
</dbReference>
<gene>
    <name evidence="4" type="ORF">OKA05_06865</name>
</gene>
<dbReference type="Pfam" id="PF12972">
    <property type="entry name" value="NAGLU_C"/>
    <property type="match status" value="1"/>
</dbReference>
<comment type="caution">
    <text evidence="4">The sequence shown here is derived from an EMBL/GenBank/DDBJ whole genome shotgun (WGS) entry which is preliminary data.</text>
</comment>
<dbReference type="Gene3D" id="2.60.40.10">
    <property type="entry name" value="Immunoglobulins"/>
    <property type="match status" value="1"/>
</dbReference>
<dbReference type="Gene3D" id="3.20.20.80">
    <property type="entry name" value="Glycosidases"/>
    <property type="match status" value="1"/>
</dbReference>
<dbReference type="RefSeq" id="WP_264486377.1">
    <property type="nucleotide sequence ID" value="NZ_JAPDDT010000002.1"/>
</dbReference>
<keyword evidence="1" id="KW-0378">Hydrolase</keyword>
<evidence type="ECO:0000313" key="4">
    <source>
        <dbReference type="EMBL" id="MCW1922268.1"/>
    </source>
</evidence>
<organism evidence="4 5">
    <name type="scientific">Luteolibacter arcticus</name>
    <dbReference type="NCBI Taxonomy" id="1581411"/>
    <lineage>
        <taxon>Bacteria</taxon>
        <taxon>Pseudomonadati</taxon>
        <taxon>Verrucomicrobiota</taxon>
        <taxon>Verrucomicrobiia</taxon>
        <taxon>Verrucomicrobiales</taxon>
        <taxon>Verrucomicrobiaceae</taxon>
        <taxon>Luteolibacter</taxon>
    </lineage>
</organism>
<dbReference type="CDD" id="cd00096">
    <property type="entry name" value="Ig"/>
    <property type="match status" value="1"/>
</dbReference>